<feature type="region of interest" description="Disordered" evidence="1">
    <location>
        <begin position="115"/>
        <end position="135"/>
    </location>
</feature>
<evidence type="ECO:0000313" key="2">
    <source>
        <dbReference type="EMBL" id="KAK5696518.1"/>
    </source>
</evidence>
<accession>A0AAN7VP99</accession>
<dbReference type="EMBL" id="JAVRQU010000012">
    <property type="protein sequence ID" value="KAK5696518.1"/>
    <property type="molecule type" value="Genomic_DNA"/>
</dbReference>
<dbReference type="SUPFAM" id="SSF54593">
    <property type="entry name" value="Glyoxalase/Bleomycin resistance protein/Dihydroxybiphenyl dioxygenase"/>
    <property type="match status" value="1"/>
</dbReference>
<gene>
    <name evidence="2" type="ORF">LTR97_007821</name>
</gene>
<evidence type="ECO:0000256" key="1">
    <source>
        <dbReference type="SAM" id="MobiDB-lite"/>
    </source>
</evidence>
<dbReference type="AlphaFoldDB" id="A0AAN7VP99"/>
<organism evidence="2 3">
    <name type="scientific">Elasticomyces elasticus</name>
    <dbReference type="NCBI Taxonomy" id="574655"/>
    <lineage>
        <taxon>Eukaryota</taxon>
        <taxon>Fungi</taxon>
        <taxon>Dikarya</taxon>
        <taxon>Ascomycota</taxon>
        <taxon>Pezizomycotina</taxon>
        <taxon>Dothideomycetes</taxon>
        <taxon>Dothideomycetidae</taxon>
        <taxon>Mycosphaerellales</taxon>
        <taxon>Teratosphaeriaceae</taxon>
        <taxon>Elasticomyces</taxon>
    </lineage>
</organism>
<evidence type="ECO:0000313" key="3">
    <source>
        <dbReference type="Proteomes" id="UP001310594"/>
    </source>
</evidence>
<sequence length="135" mass="15073">MSRSQGIINMPIGPKNAATSGLEHISFTFNTLEELAMSYLQRQKHGIEPFWCVNHGPTTSVYYHDPDGNTLETQVDNFDNEEAEAFMLSEAYEINPLGVDFTMKDLIARLQAGEDDRSIKQRPASGPRGLETVPL</sequence>
<comment type="caution">
    <text evidence="2">The sequence shown here is derived from an EMBL/GenBank/DDBJ whole genome shotgun (WGS) entry which is preliminary data.</text>
</comment>
<dbReference type="InterPro" id="IPR029068">
    <property type="entry name" value="Glyas_Bleomycin-R_OHBP_Dase"/>
</dbReference>
<evidence type="ECO:0008006" key="4">
    <source>
        <dbReference type="Google" id="ProtNLM"/>
    </source>
</evidence>
<name>A0AAN7VP99_9PEZI</name>
<proteinExistence type="predicted"/>
<reference evidence="2" key="1">
    <citation type="submission" date="2023-08" db="EMBL/GenBank/DDBJ databases">
        <title>Black Yeasts Isolated from many extreme environments.</title>
        <authorList>
            <person name="Coleine C."/>
            <person name="Stajich J.E."/>
            <person name="Selbmann L."/>
        </authorList>
    </citation>
    <scope>NUCLEOTIDE SEQUENCE</scope>
    <source>
        <strain evidence="2">CCFEE 5810</strain>
    </source>
</reference>
<dbReference type="Proteomes" id="UP001310594">
    <property type="component" value="Unassembled WGS sequence"/>
</dbReference>
<protein>
    <recommendedName>
        <fullName evidence="4">VOC domain-containing protein</fullName>
    </recommendedName>
</protein>
<dbReference type="Gene3D" id="3.10.180.10">
    <property type="entry name" value="2,3-Dihydroxybiphenyl 1,2-Dioxygenase, domain 1"/>
    <property type="match status" value="1"/>
</dbReference>